<sequence length="846" mass="87283">MRQGNGTDLLGMNDPRSATIGVIYVAPTDDRKTVLQAILTQDKLNRQQIVIVLPNPNKAFQRPQDFDDLKRVRSKIQREMIFVSPSGQGPAEFARQRGFPVYESLEEYTQALREGNVPESLDAAPAPEKKGRFFGGRGKAATTGAIAGAAAGAAASRLAPRDPQSTTKFKGSDADPQTGAPVANTPSPQVPSTPRMPETPHRGTLDDDDDLGPATGPGVAGAAAMGAGAGLAAERMRRSARLSPPPHDLDEDEPENNAPADNPTRNSRSLRPDPNATQQAGAAAAGASPGIIDLQPVNQRTPGGVNRTPTRTPGRSNEPPVIVPTELDDSDVPPPPTHGAGRRRSGTMGAAAVGAAGLAGAGAAAAASQHPQSAAAAGGTSAIPAQRPPSGGPPPPQRPGQQRPRRGASRLLQLLLLLLLLLALFGISYGYIDPNGFQSLIVQPVSKIIPKAAQSTTATVTITPDSRVVTDNYVMQAVTNNPNAQQLQVKLRDLTATPDPQMRQVTATGHTQTPAVKAHGTVTFKNGSTQTFTVGAGTVIPTKAGVSIITDQLAPIPAAQPSSGTFGSITVRAHAVTGGTIGNLGAGTLNGNCCNANNFIFVSNNTFTGGQDPQDYTFVQQGDVDAVVNPLVTSLSKQAQSDFNKQLAANEQLVGDPVCSKSVATNKGEIGDQGHNITSTTVTVSATCTGMAYDQKGAQQVAQSRLQAKAASDPGSGYALVGNITSHVDQVTRRQGNIFLLVSAQGTWAYQIGDAQKSQLAHNLAGKKLADAQAFLNGQKGFKSATIKLSDDSKTMPTDPNQITIDVVAIPGSKGAPGGTPPVSGPDATPTPSAARGLISSASLKG</sequence>
<feature type="compositionally biased region" description="Pro residues" evidence="1">
    <location>
        <begin position="386"/>
        <end position="398"/>
    </location>
</feature>
<keyword evidence="4" id="KW-1185">Reference proteome</keyword>
<feature type="compositionally biased region" description="Low complexity" evidence="1">
    <location>
        <begin position="276"/>
        <end position="287"/>
    </location>
</feature>
<reference evidence="3 4" key="1">
    <citation type="submission" date="2023-02" db="EMBL/GenBank/DDBJ databases">
        <title>Dictyobacter halimunensis sp. nov., a new member of the class Ktedonobacteria from forest soil in a geothermal area.</title>
        <authorList>
            <person name="Rachmania M.K."/>
            <person name="Ningsih F."/>
            <person name="Sakai Y."/>
            <person name="Yabe S."/>
            <person name="Yokota A."/>
            <person name="Sjamsuridzal W."/>
        </authorList>
    </citation>
    <scope>NUCLEOTIDE SEQUENCE [LARGE SCALE GENOMIC DNA]</scope>
    <source>
        <strain evidence="3 4">S3.2.2.5</strain>
    </source>
</reference>
<feature type="region of interest" description="Disordered" evidence="1">
    <location>
        <begin position="153"/>
        <end position="347"/>
    </location>
</feature>
<gene>
    <name evidence="3" type="ORF">KDH_77370</name>
</gene>
<keyword evidence="2" id="KW-0472">Membrane</keyword>
<feature type="compositionally biased region" description="Polar residues" evidence="1">
    <location>
        <begin position="296"/>
        <end position="315"/>
    </location>
</feature>
<feature type="region of interest" description="Disordered" evidence="1">
    <location>
        <begin position="370"/>
        <end position="405"/>
    </location>
</feature>
<dbReference type="EMBL" id="BSRI01000002">
    <property type="protein sequence ID" value="GLV60918.1"/>
    <property type="molecule type" value="Genomic_DNA"/>
</dbReference>
<keyword evidence="2" id="KW-1133">Transmembrane helix</keyword>
<evidence type="ECO:0000256" key="2">
    <source>
        <dbReference type="SAM" id="Phobius"/>
    </source>
</evidence>
<feature type="transmembrane region" description="Helical" evidence="2">
    <location>
        <begin position="411"/>
        <end position="432"/>
    </location>
</feature>
<evidence type="ECO:0000313" key="3">
    <source>
        <dbReference type="EMBL" id="GLV60918.1"/>
    </source>
</evidence>
<accession>A0ABQ6G506</accession>
<proteinExistence type="predicted"/>
<feature type="region of interest" description="Disordered" evidence="1">
    <location>
        <begin position="810"/>
        <end position="846"/>
    </location>
</feature>
<name>A0ABQ6G506_9CHLR</name>
<evidence type="ECO:0008006" key="5">
    <source>
        <dbReference type="Google" id="ProtNLM"/>
    </source>
</evidence>
<evidence type="ECO:0000256" key="1">
    <source>
        <dbReference type="SAM" id="MobiDB-lite"/>
    </source>
</evidence>
<feature type="region of interest" description="Disordered" evidence="1">
    <location>
        <begin position="117"/>
        <end position="137"/>
    </location>
</feature>
<dbReference type="Proteomes" id="UP001344906">
    <property type="component" value="Unassembled WGS sequence"/>
</dbReference>
<evidence type="ECO:0000313" key="4">
    <source>
        <dbReference type="Proteomes" id="UP001344906"/>
    </source>
</evidence>
<protein>
    <recommendedName>
        <fullName evidence="5">Baseplate protein J-like domain-containing protein</fullName>
    </recommendedName>
</protein>
<comment type="caution">
    <text evidence="3">The sequence shown here is derived from an EMBL/GenBank/DDBJ whole genome shotgun (WGS) entry which is preliminary data.</text>
</comment>
<feature type="compositionally biased region" description="Low complexity" evidence="1">
    <location>
        <begin position="212"/>
        <end position="233"/>
    </location>
</feature>
<feature type="compositionally biased region" description="Low complexity" evidence="1">
    <location>
        <begin position="370"/>
        <end position="385"/>
    </location>
</feature>
<organism evidence="3 4">
    <name type="scientific">Dictyobacter halimunensis</name>
    <dbReference type="NCBI Taxonomy" id="3026934"/>
    <lineage>
        <taxon>Bacteria</taxon>
        <taxon>Bacillati</taxon>
        <taxon>Chloroflexota</taxon>
        <taxon>Ktedonobacteria</taxon>
        <taxon>Ktedonobacterales</taxon>
        <taxon>Dictyobacteraceae</taxon>
        <taxon>Dictyobacter</taxon>
    </lineage>
</organism>
<keyword evidence="2" id="KW-0812">Transmembrane</keyword>
<dbReference type="RefSeq" id="WP_338258150.1">
    <property type="nucleotide sequence ID" value="NZ_BSRI01000002.1"/>
</dbReference>